<dbReference type="EMBL" id="UINC01028635">
    <property type="protein sequence ID" value="SVB09963.1"/>
    <property type="molecule type" value="Genomic_DNA"/>
</dbReference>
<sequence>VPKLFTALTLKQFSTLTVPVYMCVLSSTSIRNTSSTYTLYADASWTDVQLSSNSDDDTIKDNTGAVTSGCVVILEAIDCGPSSPLLSRQETV</sequence>
<accession>A0A382B9M1</accession>
<evidence type="ECO:0000313" key="1">
    <source>
        <dbReference type="EMBL" id="SVB09963.1"/>
    </source>
</evidence>
<protein>
    <submittedName>
        <fullName evidence="1">Uncharacterized protein</fullName>
    </submittedName>
</protein>
<dbReference type="AlphaFoldDB" id="A0A382B9M1"/>
<feature type="non-terminal residue" evidence="1">
    <location>
        <position position="1"/>
    </location>
</feature>
<name>A0A382B9M1_9ZZZZ</name>
<organism evidence="1">
    <name type="scientific">marine metagenome</name>
    <dbReference type="NCBI Taxonomy" id="408172"/>
    <lineage>
        <taxon>unclassified sequences</taxon>
        <taxon>metagenomes</taxon>
        <taxon>ecological metagenomes</taxon>
    </lineage>
</organism>
<proteinExistence type="predicted"/>
<gene>
    <name evidence="1" type="ORF">METZ01_LOCUS162817</name>
</gene>
<reference evidence="1" key="1">
    <citation type="submission" date="2018-05" db="EMBL/GenBank/DDBJ databases">
        <authorList>
            <person name="Lanie J.A."/>
            <person name="Ng W.-L."/>
            <person name="Kazmierczak K.M."/>
            <person name="Andrzejewski T.M."/>
            <person name="Davidsen T.M."/>
            <person name="Wayne K.J."/>
            <person name="Tettelin H."/>
            <person name="Glass J.I."/>
            <person name="Rusch D."/>
            <person name="Podicherti R."/>
            <person name="Tsui H.-C.T."/>
            <person name="Winkler M.E."/>
        </authorList>
    </citation>
    <scope>NUCLEOTIDE SEQUENCE</scope>
</reference>